<comment type="subcellular location">
    <subcellularLocation>
        <location evidence="1">Membrane</location>
        <topology evidence="1">Multi-pass membrane protein</topology>
    </subcellularLocation>
</comment>
<evidence type="ECO:0000313" key="10">
    <source>
        <dbReference type="Proteomes" id="UP000433101"/>
    </source>
</evidence>
<feature type="transmembrane region" description="Helical" evidence="8">
    <location>
        <begin position="159"/>
        <end position="179"/>
    </location>
</feature>
<evidence type="ECO:0000256" key="3">
    <source>
        <dbReference type="ARBA" id="ARBA00022448"/>
    </source>
</evidence>
<dbReference type="InterPro" id="IPR001734">
    <property type="entry name" value="Na/solute_symporter"/>
</dbReference>
<dbReference type="GO" id="GO:0005886">
    <property type="term" value="C:plasma membrane"/>
    <property type="evidence" value="ECO:0007669"/>
    <property type="project" value="TreeGrafter"/>
</dbReference>
<evidence type="ECO:0000256" key="5">
    <source>
        <dbReference type="ARBA" id="ARBA00022989"/>
    </source>
</evidence>
<name>A0A7X3LVM5_9HYPH</name>
<feature type="transmembrane region" description="Helical" evidence="8">
    <location>
        <begin position="12"/>
        <end position="31"/>
    </location>
</feature>
<accession>A0A7X3LVM5</accession>
<feature type="transmembrane region" description="Helical" evidence="8">
    <location>
        <begin position="126"/>
        <end position="147"/>
    </location>
</feature>
<gene>
    <name evidence="9" type="ORF">GR183_13630</name>
</gene>
<evidence type="ECO:0000313" key="9">
    <source>
        <dbReference type="EMBL" id="MXN65949.1"/>
    </source>
</evidence>
<dbReference type="RefSeq" id="WP_160776185.1">
    <property type="nucleotide sequence ID" value="NZ_WUMV01000006.1"/>
</dbReference>
<evidence type="ECO:0000256" key="8">
    <source>
        <dbReference type="SAM" id="Phobius"/>
    </source>
</evidence>
<dbReference type="AlphaFoldDB" id="A0A7X3LVM5"/>
<dbReference type="EMBL" id="WUMV01000006">
    <property type="protein sequence ID" value="MXN65949.1"/>
    <property type="molecule type" value="Genomic_DNA"/>
</dbReference>
<keyword evidence="6 8" id="KW-0472">Membrane</keyword>
<evidence type="ECO:0000256" key="2">
    <source>
        <dbReference type="ARBA" id="ARBA00006434"/>
    </source>
</evidence>
<dbReference type="GO" id="GO:0022857">
    <property type="term" value="F:transmembrane transporter activity"/>
    <property type="evidence" value="ECO:0007669"/>
    <property type="project" value="InterPro"/>
</dbReference>
<dbReference type="InterPro" id="IPR050277">
    <property type="entry name" value="Sodium:Solute_Symporter"/>
</dbReference>
<feature type="transmembrane region" description="Helical" evidence="8">
    <location>
        <begin position="378"/>
        <end position="395"/>
    </location>
</feature>
<evidence type="ECO:0000256" key="7">
    <source>
        <dbReference type="RuleBase" id="RU362091"/>
    </source>
</evidence>
<dbReference type="PANTHER" id="PTHR48086">
    <property type="entry name" value="SODIUM/PROLINE SYMPORTER-RELATED"/>
    <property type="match status" value="1"/>
</dbReference>
<keyword evidence="3" id="KW-0813">Transport</keyword>
<feature type="transmembrane region" description="Helical" evidence="8">
    <location>
        <begin position="401"/>
        <end position="422"/>
    </location>
</feature>
<feature type="transmembrane region" description="Helical" evidence="8">
    <location>
        <begin position="191"/>
        <end position="215"/>
    </location>
</feature>
<dbReference type="Gene3D" id="1.20.1730.10">
    <property type="entry name" value="Sodium/glucose cotransporter"/>
    <property type="match status" value="1"/>
</dbReference>
<dbReference type="Proteomes" id="UP000433101">
    <property type="component" value="Unassembled WGS sequence"/>
</dbReference>
<evidence type="ECO:0000256" key="6">
    <source>
        <dbReference type="ARBA" id="ARBA00023136"/>
    </source>
</evidence>
<reference evidence="9 10" key="1">
    <citation type="submission" date="2019-12" db="EMBL/GenBank/DDBJ databases">
        <authorList>
            <person name="Li M."/>
        </authorList>
    </citation>
    <scope>NUCLEOTIDE SEQUENCE [LARGE SCALE GENOMIC DNA]</scope>
    <source>
        <strain evidence="9 10">GBMRC 2046</strain>
    </source>
</reference>
<evidence type="ECO:0000256" key="4">
    <source>
        <dbReference type="ARBA" id="ARBA00022692"/>
    </source>
</evidence>
<dbReference type="Pfam" id="PF00474">
    <property type="entry name" value="SSF"/>
    <property type="match status" value="1"/>
</dbReference>
<keyword evidence="10" id="KW-1185">Reference proteome</keyword>
<feature type="transmembrane region" description="Helical" evidence="8">
    <location>
        <begin position="52"/>
        <end position="76"/>
    </location>
</feature>
<dbReference type="InterPro" id="IPR038377">
    <property type="entry name" value="Na/Glc_symporter_sf"/>
</dbReference>
<evidence type="ECO:0000256" key="1">
    <source>
        <dbReference type="ARBA" id="ARBA00004141"/>
    </source>
</evidence>
<feature type="transmembrane region" description="Helical" evidence="8">
    <location>
        <begin position="468"/>
        <end position="489"/>
    </location>
</feature>
<comment type="similarity">
    <text evidence="2 7">Belongs to the sodium:solute symporter (SSF) (TC 2.A.21) family.</text>
</comment>
<feature type="transmembrane region" description="Helical" evidence="8">
    <location>
        <begin position="525"/>
        <end position="543"/>
    </location>
</feature>
<dbReference type="PANTHER" id="PTHR48086:SF5">
    <property type="entry name" value="NA(+):SOLUTE SYMPORTER (SSF FAMILY)"/>
    <property type="match status" value="1"/>
</dbReference>
<comment type="caution">
    <text evidence="9">The sequence shown here is derived from an EMBL/GenBank/DDBJ whole genome shotgun (WGS) entry which is preliminary data.</text>
</comment>
<feature type="transmembrane region" description="Helical" evidence="8">
    <location>
        <begin position="429"/>
        <end position="448"/>
    </location>
</feature>
<organism evidence="9 10">
    <name type="scientific">Stappia sediminis</name>
    <dbReference type="NCBI Taxonomy" id="2692190"/>
    <lineage>
        <taxon>Bacteria</taxon>
        <taxon>Pseudomonadati</taxon>
        <taxon>Pseudomonadota</taxon>
        <taxon>Alphaproteobacteria</taxon>
        <taxon>Hyphomicrobiales</taxon>
        <taxon>Stappiaceae</taxon>
        <taxon>Stappia</taxon>
    </lineage>
</organism>
<feature type="transmembrane region" description="Helical" evidence="8">
    <location>
        <begin position="243"/>
        <end position="261"/>
    </location>
</feature>
<sequence>MSEADWQIQNIWLGMGITLAVFALYYIVAVISNKKTHTSADLYLAGRSIGPVVNSLAAASTWMSVATFLGVVALIQQLHLPFVYMWIQLILSVPLLVLLYGASLWRSGVYTSVHFVQMRYGRSAGYLAAVWMLLIMLMYMIGQFIGIAKVFEVLLGLPYTPSLIISALVITGYITVGGMKGATYNDAIQMVIMMVALLVPLAAILKQMGVAGYWFPPLGYGDLTDVLLERLPTFFDLKYEPRFYLALFVALTLGTLGLPQLAQRVLTSSSIRTARRVVPWFCLWVGLMFLGTYAMGFAGVYHFASIGETLTPEAADKTTLLLNLAYNPEWVSAFVIAGVLAAGVSTIAGLMIGIATVVGHDIVGSFKPEMPEIKKLRWGYVALAGTGVVSMLVSLDPPAFLITSIFWAFGLCATAVTPMVVLGVWSTRINFWGAIFGSTVSGLLYIALSPYVFPDFSIGSGLIAKLGYSVALITVPVGFILTILGSLAAERAFAGVAAGELSRAQAMVEGMHGWATVTRERYNGVQWLLILCALWVPVLIWGLQPW</sequence>
<dbReference type="PROSITE" id="PS50283">
    <property type="entry name" value="NA_SOLUT_SYMP_3"/>
    <property type="match status" value="1"/>
</dbReference>
<protein>
    <submittedName>
        <fullName evidence="9">Sodium:solute symporter</fullName>
    </submittedName>
</protein>
<feature type="transmembrane region" description="Helical" evidence="8">
    <location>
        <begin position="330"/>
        <end position="358"/>
    </location>
</feature>
<feature type="transmembrane region" description="Helical" evidence="8">
    <location>
        <begin position="281"/>
        <end position="304"/>
    </location>
</feature>
<keyword evidence="5 8" id="KW-1133">Transmembrane helix</keyword>
<proteinExistence type="inferred from homology"/>
<keyword evidence="4 8" id="KW-0812">Transmembrane</keyword>
<feature type="transmembrane region" description="Helical" evidence="8">
    <location>
        <begin position="82"/>
        <end position="105"/>
    </location>
</feature>